<evidence type="ECO:0008006" key="4">
    <source>
        <dbReference type="Google" id="ProtNLM"/>
    </source>
</evidence>
<dbReference type="Proteomes" id="UP000199310">
    <property type="component" value="Unassembled WGS sequence"/>
</dbReference>
<feature type="transmembrane region" description="Helical" evidence="1">
    <location>
        <begin position="12"/>
        <end position="31"/>
    </location>
</feature>
<keyword evidence="3" id="KW-1185">Reference proteome</keyword>
<dbReference type="STRING" id="29529.SAMN04488122_3588"/>
<protein>
    <recommendedName>
        <fullName evidence="4">Integral membrane protein</fullName>
    </recommendedName>
</protein>
<sequence>MQDHVVPEVGMPQIIGAVVIAMLYIGIFSLVKKENRTRLNAIVLAGAGAAYLSSGLGPWEFAFCALMTFVAYKGLTRNYMIGIGWILHTCWDLVHHLKADAIVPMDPTSSFGCAICDPILALWFFSGAPNVWVVMREKLQNRRTLKPIS</sequence>
<keyword evidence="1" id="KW-1133">Transmembrane helix</keyword>
<feature type="transmembrane region" description="Helical" evidence="1">
    <location>
        <begin position="43"/>
        <end position="72"/>
    </location>
</feature>
<organism evidence="2 3">
    <name type="scientific">Chitinophaga arvensicola</name>
    <dbReference type="NCBI Taxonomy" id="29529"/>
    <lineage>
        <taxon>Bacteria</taxon>
        <taxon>Pseudomonadati</taxon>
        <taxon>Bacteroidota</taxon>
        <taxon>Chitinophagia</taxon>
        <taxon>Chitinophagales</taxon>
        <taxon>Chitinophagaceae</taxon>
        <taxon>Chitinophaga</taxon>
    </lineage>
</organism>
<dbReference type="Pfam" id="PF19473">
    <property type="entry name" value="DUF6010"/>
    <property type="match status" value="1"/>
</dbReference>
<keyword evidence="1" id="KW-0812">Transmembrane</keyword>
<evidence type="ECO:0000313" key="3">
    <source>
        <dbReference type="Proteomes" id="UP000199310"/>
    </source>
</evidence>
<accession>A0A1I0S539</accession>
<name>A0A1I0S539_9BACT</name>
<dbReference type="InterPro" id="IPR046052">
    <property type="entry name" value="DUF6010"/>
</dbReference>
<reference evidence="3" key="1">
    <citation type="submission" date="2016-10" db="EMBL/GenBank/DDBJ databases">
        <authorList>
            <person name="Varghese N."/>
            <person name="Submissions S."/>
        </authorList>
    </citation>
    <scope>NUCLEOTIDE SEQUENCE [LARGE SCALE GENOMIC DNA]</scope>
    <source>
        <strain evidence="3">DSM 3695</strain>
    </source>
</reference>
<proteinExistence type="predicted"/>
<dbReference type="EMBL" id="FOJG01000002">
    <property type="protein sequence ID" value="SEW49811.1"/>
    <property type="molecule type" value="Genomic_DNA"/>
</dbReference>
<feature type="transmembrane region" description="Helical" evidence="1">
    <location>
        <begin position="109"/>
        <end position="133"/>
    </location>
</feature>
<evidence type="ECO:0000313" key="2">
    <source>
        <dbReference type="EMBL" id="SEW49811.1"/>
    </source>
</evidence>
<keyword evidence="1" id="KW-0472">Membrane</keyword>
<gene>
    <name evidence="2" type="ORF">SAMN04488122_3588</name>
</gene>
<evidence type="ECO:0000256" key="1">
    <source>
        <dbReference type="SAM" id="Phobius"/>
    </source>
</evidence>
<dbReference type="RefSeq" id="WP_245752573.1">
    <property type="nucleotide sequence ID" value="NZ_FOJG01000002.1"/>
</dbReference>
<dbReference type="AlphaFoldDB" id="A0A1I0S539"/>